<evidence type="ECO:0000256" key="6">
    <source>
        <dbReference type="ARBA" id="ARBA00022891"/>
    </source>
</evidence>
<dbReference type="GO" id="GO:0016491">
    <property type="term" value="F:oxidoreductase activity"/>
    <property type="evidence" value="ECO:0007669"/>
    <property type="project" value="UniProtKB-KW"/>
</dbReference>
<sequence length="850" mass="94388">MIAITEIICILILLLLLHHSASLSPTNDLYTSQPPTGLCLEKLGNSSYLYMVPHPDGSNRVFVCNQQGKIWLAMVPEVGSSLSLTIDESDPFLDLSDQVQFATEMGLMSIALHPNFTENGRFFVAFNCDKFQQPGCEGRCSCNTDVGCDPSNAESLQDSYPCQFHLVIAEFSTNGTSFSSKLSWKGHASSVEVRRIFTMGLPFEAYHGGQIIFGPADGYLYYMTGDASHVADPYNFAQNKKSLLGKILRLDVDIIPSAEEITRLGLWGNYSIPKDNPYTADKEVAPEIWALGFSNPWRCSFDSERPSFFICGDVGKDQYEEINVIKKGGNYGWRVYEGPYPTHPSDAPGGYTQPTSITTIFPVTGYKHDNADASKGPASVVGGYFYRAVADPCLNGWYIYTDLYSYDIWAAIDTTKNNENLTAFSIPFGCAHDSPMECTLKPGVHNNIPDLGYVLSLSEDNNKDVYLLTSSGVYRIAAPSRCGYRCSKETFSNMAKVPSSGNLLKAASLAAFFILYMVPPCCDKINMRKGSWNEEEDAHMLAFVNKQPTSSWQVGAPRKPGLRRCGKSCRLRKTNVTRNDNINENFTPQEEELIIKLHSAIGSRWPIIAQQLPGRTENDVKNYWNTKLKKKLSSMGIDPVTHRPFSQMLADYGNISGLTRTQTRMGSLGRDNKNTFFMSNQEIQQVPMETLFPSSYNNNSNNNNVVKLEPPEVIKTDSLDLLTQLQAITHVKDSSTNQEISFPFHVSLASSSSSSSSNSSTLNETNPQQTFNWREFLIENAQDGNTNDEKLNLEVVGEIELVKGNNTISMNGVKESMEEACDGSFVEAMLDGDHDMLLDFPGLMGEPSYY</sequence>
<evidence type="ECO:0000256" key="10">
    <source>
        <dbReference type="ARBA" id="ARBA00023242"/>
    </source>
</evidence>
<dbReference type="InterPro" id="IPR001005">
    <property type="entry name" value="SANT/Myb"/>
</dbReference>
<dbReference type="EMBL" id="JAUHHV010000001">
    <property type="protein sequence ID" value="KAK1435797.1"/>
    <property type="molecule type" value="Genomic_DNA"/>
</dbReference>
<evidence type="ECO:0000256" key="2">
    <source>
        <dbReference type="ARBA" id="ARBA00004123"/>
    </source>
</evidence>
<feature type="signal peptide" evidence="13">
    <location>
        <begin position="1"/>
        <end position="22"/>
    </location>
</feature>
<organism evidence="16 17">
    <name type="scientific">Tagetes erecta</name>
    <name type="common">African marigold</name>
    <dbReference type="NCBI Taxonomy" id="13708"/>
    <lineage>
        <taxon>Eukaryota</taxon>
        <taxon>Viridiplantae</taxon>
        <taxon>Streptophyta</taxon>
        <taxon>Embryophyta</taxon>
        <taxon>Tracheophyta</taxon>
        <taxon>Spermatophyta</taxon>
        <taxon>Magnoliopsida</taxon>
        <taxon>eudicotyledons</taxon>
        <taxon>Gunneridae</taxon>
        <taxon>Pentapetalae</taxon>
        <taxon>asterids</taxon>
        <taxon>campanulids</taxon>
        <taxon>Asterales</taxon>
        <taxon>Asteraceae</taxon>
        <taxon>Asteroideae</taxon>
        <taxon>Heliantheae alliance</taxon>
        <taxon>Tageteae</taxon>
        <taxon>Tagetes</taxon>
    </lineage>
</organism>
<comment type="subcellular location">
    <subcellularLocation>
        <location evidence="3">Cell membrane</location>
        <topology evidence="3">Lipid-anchor</topology>
    </subcellularLocation>
    <subcellularLocation>
        <location evidence="2">Nucleus</location>
    </subcellularLocation>
</comment>
<keyword evidence="9" id="KW-0325">Glycoprotein</keyword>
<keyword evidence="11" id="KW-0449">Lipoprotein</keyword>
<dbReference type="AlphaFoldDB" id="A0AAD8P890"/>
<evidence type="ECO:0000256" key="11">
    <source>
        <dbReference type="ARBA" id="ARBA00023288"/>
    </source>
</evidence>
<name>A0AAD8P890_TARER</name>
<dbReference type="Gene3D" id="2.120.10.30">
    <property type="entry name" value="TolB, C-terminal domain"/>
    <property type="match status" value="1"/>
</dbReference>
<dbReference type="Gene3D" id="1.10.10.60">
    <property type="entry name" value="Homeodomain-like"/>
    <property type="match status" value="2"/>
</dbReference>
<keyword evidence="10" id="KW-0539">Nucleus</keyword>
<evidence type="ECO:0000256" key="12">
    <source>
        <dbReference type="ARBA" id="ARBA00061483"/>
    </source>
</evidence>
<dbReference type="PROSITE" id="PS50090">
    <property type="entry name" value="MYB_LIKE"/>
    <property type="match status" value="2"/>
</dbReference>
<evidence type="ECO:0000313" key="17">
    <source>
        <dbReference type="Proteomes" id="UP001229421"/>
    </source>
</evidence>
<evidence type="ECO:0000256" key="5">
    <source>
        <dbReference type="ARBA" id="ARBA00022729"/>
    </source>
</evidence>
<dbReference type="Pfam" id="PF07995">
    <property type="entry name" value="GSDH"/>
    <property type="match status" value="1"/>
</dbReference>
<keyword evidence="5 13" id="KW-0732">Signal</keyword>
<dbReference type="InterPro" id="IPR009057">
    <property type="entry name" value="Homeodomain-like_sf"/>
</dbReference>
<evidence type="ECO:0000256" key="8">
    <source>
        <dbReference type="ARBA" id="ARBA00023136"/>
    </source>
</evidence>
<dbReference type="PROSITE" id="PS51294">
    <property type="entry name" value="HTH_MYB"/>
    <property type="match status" value="1"/>
</dbReference>
<dbReference type="SUPFAM" id="SSF46689">
    <property type="entry name" value="Homeodomain-like"/>
    <property type="match status" value="1"/>
</dbReference>
<reference evidence="16" key="1">
    <citation type="journal article" date="2023" name="bioRxiv">
        <title>Improved chromosome-level genome assembly for marigold (Tagetes erecta).</title>
        <authorList>
            <person name="Jiang F."/>
            <person name="Yuan L."/>
            <person name="Wang S."/>
            <person name="Wang H."/>
            <person name="Xu D."/>
            <person name="Wang A."/>
            <person name="Fan W."/>
        </authorList>
    </citation>
    <scope>NUCLEOTIDE SEQUENCE</scope>
    <source>
        <strain evidence="16">WSJ</strain>
        <tissue evidence="16">Leaf</tissue>
    </source>
</reference>
<feature type="domain" description="Myb-like" evidence="14">
    <location>
        <begin position="578"/>
        <end position="628"/>
    </location>
</feature>
<evidence type="ECO:0000256" key="9">
    <source>
        <dbReference type="ARBA" id="ARBA00023180"/>
    </source>
</evidence>
<evidence type="ECO:0000256" key="7">
    <source>
        <dbReference type="ARBA" id="ARBA00023002"/>
    </source>
</evidence>
<keyword evidence="7" id="KW-0560">Oxidoreductase</keyword>
<dbReference type="FunFam" id="1.10.10.60:FF:000645">
    <property type="entry name" value="Os07g0634900 protein"/>
    <property type="match status" value="1"/>
</dbReference>
<dbReference type="PANTHER" id="PTHR19328:SF70">
    <property type="entry name" value="PROTEIN, PUTATIVE-RELATED"/>
    <property type="match status" value="1"/>
</dbReference>
<comment type="similarity">
    <text evidence="12">Belongs to the PQQ oxidoreductase GdhB family.</text>
</comment>
<dbReference type="Pfam" id="PF00249">
    <property type="entry name" value="Myb_DNA-binding"/>
    <property type="match status" value="1"/>
</dbReference>
<evidence type="ECO:0000259" key="15">
    <source>
        <dbReference type="PROSITE" id="PS51294"/>
    </source>
</evidence>
<dbReference type="InterPro" id="IPR011042">
    <property type="entry name" value="6-blade_b-propeller_TolB-like"/>
</dbReference>
<keyword evidence="6" id="KW-0634">PQQ</keyword>
<dbReference type="Proteomes" id="UP001229421">
    <property type="component" value="Unassembled WGS sequence"/>
</dbReference>
<feature type="domain" description="HTH myb-type" evidence="15">
    <location>
        <begin position="585"/>
        <end position="632"/>
    </location>
</feature>
<protein>
    <submittedName>
        <fullName evidence="16">Uncharacterized protein</fullName>
    </submittedName>
</protein>
<feature type="chain" id="PRO_5042218867" evidence="13">
    <location>
        <begin position="23"/>
        <end position="850"/>
    </location>
</feature>
<keyword evidence="4" id="KW-1003">Cell membrane</keyword>
<dbReference type="GO" id="GO:0005634">
    <property type="term" value="C:nucleus"/>
    <property type="evidence" value="ECO:0007669"/>
    <property type="project" value="UniProtKB-SubCell"/>
</dbReference>
<dbReference type="FunFam" id="2.120.10.30:FF:000067">
    <property type="entry name" value="HHIP-like 1"/>
    <property type="match status" value="1"/>
</dbReference>
<evidence type="ECO:0000256" key="3">
    <source>
        <dbReference type="ARBA" id="ARBA00004193"/>
    </source>
</evidence>
<dbReference type="SMART" id="SM00717">
    <property type="entry name" value="SANT"/>
    <property type="match status" value="2"/>
</dbReference>
<evidence type="ECO:0000259" key="14">
    <source>
        <dbReference type="PROSITE" id="PS50090"/>
    </source>
</evidence>
<evidence type="ECO:0000256" key="13">
    <source>
        <dbReference type="SAM" id="SignalP"/>
    </source>
</evidence>
<evidence type="ECO:0000313" key="16">
    <source>
        <dbReference type="EMBL" id="KAK1435797.1"/>
    </source>
</evidence>
<feature type="domain" description="Myb-like" evidence="14">
    <location>
        <begin position="524"/>
        <end position="577"/>
    </location>
</feature>
<dbReference type="SUPFAM" id="SSF50952">
    <property type="entry name" value="Soluble quinoprotein glucose dehydrogenase"/>
    <property type="match status" value="1"/>
</dbReference>
<keyword evidence="8" id="KW-0472">Membrane</keyword>
<evidence type="ECO:0000256" key="1">
    <source>
        <dbReference type="ARBA" id="ARBA00001931"/>
    </source>
</evidence>
<proteinExistence type="inferred from homology"/>
<evidence type="ECO:0000256" key="4">
    <source>
        <dbReference type="ARBA" id="ARBA00022475"/>
    </source>
</evidence>
<dbReference type="PANTHER" id="PTHR19328">
    <property type="entry name" value="HEDGEHOG-INTERACTING PROTEIN"/>
    <property type="match status" value="1"/>
</dbReference>
<dbReference type="GO" id="GO:0005886">
    <property type="term" value="C:plasma membrane"/>
    <property type="evidence" value="ECO:0007669"/>
    <property type="project" value="UniProtKB-SubCell"/>
</dbReference>
<dbReference type="CDD" id="cd00167">
    <property type="entry name" value="SANT"/>
    <property type="match status" value="1"/>
</dbReference>
<dbReference type="InterPro" id="IPR017930">
    <property type="entry name" value="Myb_dom"/>
</dbReference>
<accession>A0AAD8P890</accession>
<comment type="cofactor">
    <cofactor evidence="1">
        <name>pyrroloquinoline quinone</name>
        <dbReference type="ChEBI" id="CHEBI:58442"/>
    </cofactor>
</comment>
<gene>
    <name evidence="16" type="ORF">QVD17_01566</name>
</gene>
<comment type="caution">
    <text evidence="16">The sequence shown here is derived from an EMBL/GenBank/DDBJ whole genome shotgun (WGS) entry which is preliminary data.</text>
</comment>
<keyword evidence="17" id="KW-1185">Reference proteome</keyword>
<dbReference type="InterPro" id="IPR012938">
    <property type="entry name" value="Glc/Sorbosone_DH"/>
</dbReference>
<dbReference type="InterPro" id="IPR011041">
    <property type="entry name" value="Quinoprot_gluc/sorb_DH_b-prop"/>
</dbReference>